<proteinExistence type="predicted"/>
<name>A0A2S8GJW9_9BACT</name>
<dbReference type="AlphaFoldDB" id="A0A2S8GJW9"/>
<evidence type="ECO:0008006" key="4">
    <source>
        <dbReference type="Google" id="ProtNLM"/>
    </source>
</evidence>
<feature type="chain" id="PRO_5015511568" description="Carboxypeptidase regulatory-like domain-containing protein" evidence="1">
    <location>
        <begin position="24"/>
        <end position="134"/>
    </location>
</feature>
<dbReference type="OrthoDB" id="287810at2"/>
<evidence type="ECO:0000256" key="1">
    <source>
        <dbReference type="SAM" id="SignalP"/>
    </source>
</evidence>
<accession>A0A2S8GJW9</accession>
<dbReference type="Proteomes" id="UP000237819">
    <property type="component" value="Unassembled WGS sequence"/>
</dbReference>
<organism evidence="2 3">
    <name type="scientific">Blastopirellula marina</name>
    <dbReference type="NCBI Taxonomy" id="124"/>
    <lineage>
        <taxon>Bacteria</taxon>
        <taxon>Pseudomonadati</taxon>
        <taxon>Planctomycetota</taxon>
        <taxon>Planctomycetia</taxon>
        <taxon>Pirellulales</taxon>
        <taxon>Pirellulaceae</taxon>
        <taxon>Blastopirellula</taxon>
    </lineage>
</organism>
<keyword evidence="1" id="KW-0732">Signal</keyword>
<feature type="signal peptide" evidence="1">
    <location>
        <begin position="1"/>
        <end position="23"/>
    </location>
</feature>
<sequence length="134" mass="13862">MTRNPFLSLAAAAFCLTAFLSSGCGGTSTQMDVAPTSGRVEFQGKPVADVYVQLMPTETSGTSDKPGKAAGGATDSDGKFVLSTYESGDGAIPGKHRVTISVQNPGAKLPGKLPADYTVEIKPEPNDLVLKLDK</sequence>
<dbReference type="PROSITE" id="PS51257">
    <property type="entry name" value="PROKAR_LIPOPROTEIN"/>
    <property type="match status" value="1"/>
</dbReference>
<comment type="caution">
    <text evidence="2">The sequence shown here is derived from an EMBL/GenBank/DDBJ whole genome shotgun (WGS) entry which is preliminary data.</text>
</comment>
<evidence type="ECO:0000313" key="3">
    <source>
        <dbReference type="Proteomes" id="UP000237819"/>
    </source>
</evidence>
<protein>
    <recommendedName>
        <fullName evidence="4">Carboxypeptidase regulatory-like domain-containing protein</fullName>
    </recommendedName>
</protein>
<evidence type="ECO:0000313" key="2">
    <source>
        <dbReference type="EMBL" id="PQO44611.1"/>
    </source>
</evidence>
<reference evidence="2 3" key="1">
    <citation type="submission" date="2018-02" db="EMBL/GenBank/DDBJ databases">
        <title>Comparative genomes isolates from brazilian mangrove.</title>
        <authorList>
            <person name="Araujo J.E."/>
            <person name="Taketani R.G."/>
            <person name="Silva M.C.P."/>
            <person name="Loureco M.V."/>
            <person name="Andreote F.D."/>
        </authorList>
    </citation>
    <scope>NUCLEOTIDE SEQUENCE [LARGE SCALE GENOMIC DNA]</scope>
    <source>
        <strain evidence="2 3">Nap-Phe MGV</strain>
    </source>
</reference>
<gene>
    <name evidence="2" type="ORF">C5Y93_17730</name>
</gene>
<dbReference type="EMBL" id="PUHZ01000018">
    <property type="protein sequence ID" value="PQO44611.1"/>
    <property type="molecule type" value="Genomic_DNA"/>
</dbReference>
<dbReference type="RefSeq" id="WP_105336785.1">
    <property type="nucleotide sequence ID" value="NZ_PUHZ01000018.1"/>
</dbReference>